<protein>
    <submittedName>
        <fullName evidence="1">Uncharacterized protein</fullName>
    </submittedName>
</protein>
<sequence>MSNKLTSFKEFGRFREQRRNSEIERDIVLAEERVRTIHTNLVNLVHETQQLVNTLGDGAQRELAAAAANNKITDQESLCRLTKI</sequence>
<gene>
    <name evidence="1" type="ORF">METZ01_LOCUS276564</name>
</gene>
<dbReference type="AlphaFoldDB" id="A0A382KGR3"/>
<evidence type="ECO:0000313" key="1">
    <source>
        <dbReference type="EMBL" id="SVC23710.1"/>
    </source>
</evidence>
<feature type="non-terminal residue" evidence="1">
    <location>
        <position position="84"/>
    </location>
</feature>
<reference evidence="1" key="1">
    <citation type="submission" date="2018-05" db="EMBL/GenBank/DDBJ databases">
        <authorList>
            <person name="Lanie J.A."/>
            <person name="Ng W.-L."/>
            <person name="Kazmierczak K.M."/>
            <person name="Andrzejewski T.M."/>
            <person name="Davidsen T.M."/>
            <person name="Wayne K.J."/>
            <person name="Tettelin H."/>
            <person name="Glass J.I."/>
            <person name="Rusch D."/>
            <person name="Podicherti R."/>
            <person name="Tsui H.-C.T."/>
            <person name="Winkler M.E."/>
        </authorList>
    </citation>
    <scope>NUCLEOTIDE SEQUENCE</scope>
</reference>
<dbReference type="EMBL" id="UINC01080614">
    <property type="protein sequence ID" value="SVC23710.1"/>
    <property type="molecule type" value="Genomic_DNA"/>
</dbReference>
<name>A0A382KGR3_9ZZZZ</name>
<organism evidence="1">
    <name type="scientific">marine metagenome</name>
    <dbReference type="NCBI Taxonomy" id="408172"/>
    <lineage>
        <taxon>unclassified sequences</taxon>
        <taxon>metagenomes</taxon>
        <taxon>ecological metagenomes</taxon>
    </lineage>
</organism>
<accession>A0A382KGR3</accession>
<proteinExistence type="predicted"/>